<dbReference type="EMBL" id="JAHUZN010000008">
    <property type="protein sequence ID" value="KAG8485837.1"/>
    <property type="molecule type" value="Genomic_DNA"/>
</dbReference>
<dbReference type="InterPro" id="IPR013103">
    <property type="entry name" value="RVT_2"/>
</dbReference>
<name>A0A8J5YNG7_9ROSI</name>
<dbReference type="InterPro" id="IPR043502">
    <property type="entry name" value="DNA/RNA_pol_sf"/>
</dbReference>
<organism evidence="2 3">
    <name type="scientific">Gossypium anomalum</name>
    <dbReference type="NCBI Taxonomy" id="47600"/>
    <lineage>
        <taxon>Eukaryota</taxon>
        <taxon>Viridiplantae</taxon>
        <taxon>Streptophyta</taxon>
        <taxon>Embryophyta</taxon>
        <taxon>Tracheophyta</taxon>
        <taxon>Spermatophyta</taxon>
        <taxon>Magnoliopsida</taxon>
        <taxon>eudicotyledons</taxon>
        <taxon>Gunneridae</taxon>
        <taxon>Pentapetalae</taxon>
        <taxon>rosids</taxon>
        <taxon>malvids</taxon>
        <taxon>Malvales</taxon>
        <taxon>Malvaceae</taxon>
        <taxon>Malvoideae</taxon>
        <taxon>Gossypium</taxon>
    </lineage>
</organism>
<dbReference type="SUPFAM" id="SSF56672">
    <property type="entry name" value="DNA/RNA polymerases"/>
    <property type="match status" value="1"/>
</dbReference>
<protein>
    <recommendedName>
        <fullName evidence="1">Reverse transcriptase Ty1/copia-type domain-containing protein</fullName>
    </recommendedName>
</protein>
<comment type="caution">
    <text evidence="2">The sequence shown here is derived from an EMBL/GenBank/DDBJ whole genome shotgun (WGS) entry which is preliminary data.</text>
</comment>
<dbReference type="AlphaFoldDB" id="A0A8J5YNG7"/>
<evidence type="ECO:0000313" key="3">
    <source>
        <dbReference type="Proteomes" id="UP000701853"/>
    </source>
</evidence>
<dbReference type="CDD" id="cd09272">
    <property type="entry name" value="RNase_HI_RT_Ty1"/>
    <property type="match status" value="1"/>
</dbReference>
<accession>A0A8J5YNG7</accession>
<feature type="domain" description="Reverse transcriptase Ty1/copia-type" evidence="1">
    <location>
        <begin position="337"/>
        <end position="442"/>
    </location>
</feature>
<proteinExistence type="predicted"/>
<dbReference type="Pfam" id="PF07727">
    <property type="entry name" value="RVT_2"/>
    <property type="match status" value="1"/>
</dbReference>
<evidence type="ECO:0000313" key="2">
    <source>
        <dbReference type="EMBL" id="KAG8485837.1"/>
    </source>
</evidence>
<sequence length="673" mass="75626">MTAAALGSVARAWLVDLVVEHDRNSTSVAKLVILLNGVTIDMMMIQMRMAGSHASPVHFDCPSSSRSLLDCVYPCSQPRLFECGYTNYFSTASSGCSMHKLTATTTLSVVVDSTWYIDSGAMTHMTNDSAQFVDSYPYPGSGKFVIGNGYSIPIWCVRNSMLFTGSDPLLLKDLLNVPAHTDVELSSQPSVGVTVFEQWHQRLGHPALSVVKQVLRSCNVDVNQNKTRLYLYHFGQTLSIRLFASSIDCQQEYWMMSLRWRNFLVRARITSIFECLVVSVILCCGHIIVTGSNFGRYRVANLSSSTSATELPMVDTQDCFKKCILPVYDELHALIKNNTWELVLASSVGLLVCCKWLFKVKKNPDDSIARLKVQLVAQGFSQTPRLDYHETFCPVVKVNTVCMILALVVSHKWKLHQVDINNVFLNGELVENVYMKQAPSFEFALKDLEELNYFLGLEVVQYGDFIHASQQKYVQDLFEHAHMEDAKQVNTLMVSFPTLTYLVSSLLPNVTLYRKIVGSLQYLRLTGPDIAFASSKKQSFVSRSTSEAEYRSLADATSELTWYRMLLDELSVKVRGILVIWCDNSSAMSLATNPVLRARVKHVEMDMHFVRDKVLSGQLQVNHIPGCDQVVDVLTKPLTIVIFTRYRECMNVFSASDFLKGSKGGILDKQLHN</sequence>
<gene>
    <name evidence="2" type="ORF">CXB51_019234</name>
</gene>
<dbReference type="PANTHER" id="PTHR11439">
    <property type="entry name" value="GAG-POL-RELATED RETROTRANSPOSON"/>
    <property type="match status" value="1"/>
</dbReference>
<dbReference type="Proteomes" id="UP000701853">
    <property type="component" value="Chromosome 8"/>
</dbReference>
<dbReference type="PANTHER" id="PTHR11439:SF467">
    <property type="entry name" value="INTEGRASE CATALYTIC DOMAIN-CONTAINING PROTEIN"/>
    <property type="match status" value="1"/>
</dbReference>
<reference evidence="2 3" key="1">
    <citation type="journal article" date="2021" name="bioRxiv">
        <title>The Gossypium anomalum genome as a resource for cotton improvement and evolutionary analysis of hybrid incompatibility.</title>
        <authorList>
            <person name="Grover C.E."/>
            <person name="Yuan D."/>
            <person name="Arick M.A."/>
            <person name="Miller E.R."/>
            <person name="Hu G."/>
            <person name="Peterson D.G."/>
            <person name="Wendel J.F."/>
            <person name="Udall J.A."/>
        </authorList>
    </citation>
    <scope>NUCLEOTIDE SEQUENCE [LARGE SCALE GENOMIC DNA]</scope>
    <source>
        <strain evidence="2">JFW-Udall</strain>
        <tissue evidence="2">Leaf</tissue>
    </source>
</reference>
<dbReference type="OrthoDB" id="1000789at2759"/>
<keyword evidence="3" id="KW-1185">Reference proteome</keyword>
<evidence type="ECO:0000259" key="1">
    <source>
        <dbReference type="Pfam" id="PF07727"/>
    </source>
</evidence>